<evidence type="ECO:0000256" key="20">
    <source>
        <dbReference type="SAM" id="MobiDB-lite"/>
    </source>
</evidence>
<keyword evidence="11" id="KW-0418">Kinase</keyword>
<keyword evidence="9" id="KW-0479">Metal-binding</keyword>
<dbReference type="EnsemblMetazoa" id="PPAI000127-RA">
    <property type="protein sequence ID" value="PPAI000127-PA"/>
    <property type="gene ID" value="PPAI000127"/>
</dbReference>
<accession>A0A1B0GLW8</accession>
<evidence type="ECO:0000256" key="6">
    <source>
        <dbReference type="ARBA" id="ARBA00022527"/>
    </source>
</evidence>
<comment type="catalytic activity">
    <reaction evidence="15">
        <text>L-threonyl-[protein] + ATP = O-phospho-L-threonyl-[protein] + ADP + H(+)</text>
        <dbReference type="Rhea" id="RHEA:46608"/>
        <dbReference type="Rhea" id="RHEA-COMP:11060"/>
        <dbReference type="Rhea" id="RHEA-COMP:11605"/>
        <dbReference type="ChEBI" id="CHEBI:15378"/>
        <dbReference type="ChEBI" id="CHEBI:30013"/>
        <dbReference type="ChEBI" id="CHEBI:30616"/>
        <dbReference type="ChEBI" id="CHEBI:61977"/>
        <dbReference type="ChEBI" id="CHEBI:456216"/>
        <dbReference type="EC" id="2.7.11.1"/>
    </reaction>
</comment>
<dbReference type="PROSITE" id="PS50011">
    <property type="entry name" value="PROTEIN_KINASE_DOM"/>
    <property type="match status" value="1"/>
</dbReference>
<dbReference type="EMBL" id="AJVK01009164">
    <property type="status" value="NOT_ANNOTATED_CDS"/>
    <property type="molecule type" value="Genomic_DNA"/>
</dbReference>
<protein>
    <recommendedName>
        <fullName evidence="18">SNF-related serine/threonine-protein kinase</fullName>
        <ecNumber evidence="4">2.7.11.1</ecNumber>
    </recommendedName>
    <alternativeName>
        <fullName evidence="19">SNF1-related kinase</fullName>
    </alternativeName>
</protein>
<dbReference type="EC" id="2.7.11.1" evidence="4"/>
<dbReference type="PANTHER" id="PTHR24346:SF45">
    <property type="entry name" value="PROTEIN KINASE DOMAIN-CONTAINING PROTEIN"/>
    <property type="match status" value="1"/>
</dbReference>
<evidence type="ECO:0000256" key="16">
    <source>
        <dbReference type="ARBA" id="ARBA00048679"/>
    </source>
</evidence>
<feature type="compositionally biased region" description="Low complexity" evidence="20">
    <location>
        <begin position="619"/>
        <end position="629"/>
    </location>
</feature>
<organism evidence="22 23">
    <name type="scientific">Phlebotomus papatasi</name>
    <name type="common">Sandfly</name>
    <dbReference type="NCBI Taxonomy" id="29031"/>
    <lineage>
        <taxon>Eukaryota</taxon>
        <taxon>Metazoa</taxon>
        <taxon>Ecdysozoa</taxon>
        <taxon>Arthropoda</taxon>
        <taxon>Hexapoda</taxon>
        <taxon>Insecta</taxon>
        <taxon>Pterygota</taxon>
        <taxon>Neoptera</taxon>
        <taxon>Endopterygota</taxon>
        <taxon>Diptera</taxon>
        <taxon>Nematocera</taxon>
        <taxon>Psychodoidea</taxon>
        <taxon>Psychodidae</taxon>
        <taxon>Phlebotomus</taxon>
        <taxon>Phlebotomus</taxon>
    </lineage>
</organism>
<dbReference type="GO" id="GO:0046872">
    <property type="term" value="F:metal ion binding"/>
    <property type="evidence" value="ECO:0007669"/>
    <property type="project" value="UniProtKB-KW"/>
</dbReference>
<evidence type="ECO:0000256" key="12">
    <source>
        <dbReference type="ARBA" id="ARBA00022840"/>
    </source>
</evidence>
<evidence type="ECO:0000256" key="19">
    <source>
        <dbReference type="ARBA" id="ARBA00077142"/>
    </source>
</evidence>
<evidence type="ECO:0000313" key="23">
    <source>
        <dbReference type="Proteomes" id="UP000092462"/>
    </source>
</evidence>
<evidence type="ECO:0000256" key="11">
    <source>
        <dbReference type="ARBA" id="ARBA00022777"/>
    </source>
</evidence>
<keyword evidence="23" id="KW-1185">Reference proteome</keyword>
<evidence type="ECO:0000256" key="2">
    <source>
        <dbReference type="ARBA" id="ARBA00004123"/>
    </source>
</evidence>
<evidence type="ECO:0000256" key="15">
    <source>
        <dbReference type="ARBA" id="ARBA00047899"/>
    </source>
</evidence>
<evidence type="ECO:0000256" key="13">
    <source>
        <dbReference type="ARBA" id="ARBA00022842"/>
    </source>
</evidence>
<evidence type="ECO:0000259" key="21">
    <source>
        <dbReference type="PROSITE" id="PS50011"/>
    </source>
</evidence>
<feature type="compositionally biased region" description="Low complexity" evidence="20">
    <location>
        <begin position="519"/>
        <end position="529"/>
    </location>
</feature>
<comment type="function">
    <text evidence="17">May play a role in hematopoietic cell proliferation or differentiation. Potential mediator of neuronal apoptosis.</text>
</comment>
<feature type="compositionally biased region" description="Polar residues" evidence="20">
    <location>
        <begin position="546"/>
        <end position="556"/>
    </location>
</feature>
<feature type="compositionally biased region" description="Polar residues" evidence="20">
    <location>
        <begin position="711"/>
        <end position="723"/>
    </location>
</feature>
<feature type="compositionally biased region" description="Low complexity" evidence="20">
    <location>
        <begin position="751"/>
        <end position="760"/>
    </location>
</feature>
<dbReference type="GO" id="GO:0035556">
    <property type="term" value="P:intracellular signal transduction"/>
    <property type="evidence" value="ECO:0007669"/>
    <property type="project" value="TreeGrafter"/>
</dbReference>
<keyword evidence="7" id="KW-0597">Phosphoprotein</keyword>
<keyword evidence="8" id="KW-0808">Transferase</keyword>
<evidence type="ECO:0000256" key="8">
    <source>
        <dbReference type="ARBA" id="ARBA00022679"/>
    </source>
</evidence>
<feature type="region of interest" description="Disordered" evidence="20">
    <location>
        <begin position="619"/>
        <end position="865"/>
    </location>
</feature>
<keyword evidence="6" id="KW-0723">Serine/threonine-protein kinase</keyword>
<dbReference type="FunFam" id="1.10.510.10:FF:000166">
    <property type="entry name" value="SNF-related serine/threonine-protein kinase"/>
    <property type="match status" value="1"/>
</dbReference>
<dbReference type="EMBL" id="AJVK01009163">
    <property type="status" value="NOT_ANNOTATED_CDS"/>
    <property type="molecule type" value="Genomic_DNA"/>
</dbReference>
<keyword evidence="5" id="KW-0488">Methylation</keyword>
<name>A0A1B0GLW8_PHLPP</name>
<dbReference type="PROSITE" id="PS00107">
    <property type="entry name" value="PROTEIN_KINASE_ATP"/>
    <property type="match status" value="1"/>
</dbReference>
<comment type="cofactor">
    <cofactor evidence="1">
        <name>Mg(2+)</name>
        <dbReference type="ChEBI" id="CHEBI:18420"/>
    </cofactor>
</comment>
<dbReference type="PANTHER" id="PTHR24346">
    <property type="entry name" value="MAP/MICROTUBULE AFFINITY-REGULATING KINASE"/>
    <property type="match status" value="1"/>
</dbReference>
<dbReference type="GO" id="GO:0005737">
    <property type="term" value="C:cytoplasm"/>
    <property type="evidence" value="ECO:0007669"/>
    <property type="project" value="TreeGrafter"/>
</dbReference>
<evidence type="ECO:0000256" key="10">
    <source>
        <dbReference type="ARBA" id="ARBA00022741"/>
    </source>
</evidence>
<comment type="subcellular location">
    <subcellularLocation>
        <location evidence="2">Nucleus</location>
    </subcellularLocation>
</comment>
<keyword evidence="14" id="KW-0539">Nucleus</keyword>
<dbReference type="InterPro" id="IPR000719">
    <property type="entry name" value="Prot_kinase_dom"/>
</dbReference>
<dbReference type="SUPFAM" id="SSF56112">
    <property type="entry name" value="Protein kinase-like (PK-like)"/>
    <property type="match status" value="1"/>
</dbReference>
<evidence type="ECO:0000256" key="7">
    <source>
        <dbReference type="ARBA" id="ARBA00022553"/>
    </source>
</evidence>
<dbReference type="VEuPathDB" id="VectorBase:PPAPM1_000292"/>
<evidence type="ECO:0000256" key="5">
    <source>
        <dbReference type="ARBA" id="ARBA00022481"/>
    </source>
</evidence>
<feature type="compositionally biased region" description="Basic and acidic residues" evidence="20">
    <location>
        <begin position="374"/>
        <end position="386"/>
    </location>
</feature>
<dbReference type="FunFam" id="3.30.200.20:FF:000003">
    <property type="entry name" value="Non-specific serine/threonine protein kinase"/>
    <property type="match status" value="1"/>
</dbReference>
<keyword evidence="12" id="KW-0067">ATP-binding</keyword>
<evidence type="ECO:0000313" key="22">
    <source>
        <dbReference type="EnsemblMetazoa" id="PPAI000127-PA"/>
    </source>
</evidence>
<dbReference type="AlphaFoldDB" id="A0A1B0GLW8"/>
<dbReference type="GO" id="GO:0005524">
    <property type="term" value="F:ATP binding"/>
    <property type="evidence" value="ECO:0007669"/>
    <property type="project" value="UniProtKB-UniRule"/>
</dbReference>
<dbReference type="CDD" id="cd14074">
    <property type="entry name" value="STKc_SNRK"/>
    <property type="match status" value="1"/>
</dbReference>
<dbReference type="SMART" id="SM00220">
    <property type="entry name" value="S_TKc"/>
    <property type="match status" value="1"/>
</dbReference>
<dbReference type="GO" id="GO:0004674">
    <property type="term" value="F:protein serine/threonine kinase activity"/>
    <property type="evidence" value="ECO:0007669"/>
    <property type="project" value="UniProtKB-KW"/>
</dbReference>
<evidence type="ECO:0000256" key="4">
    <source>
        <dbReference type="ARBA" id="ARBA00012513"/>
    </source>
</evidence>
<feature type="compositionally biased region" description="Low complexity" evidence="20">
    <location>
        <begin position="809"/>
        <end position="825"/>
    </location>
</feature>
<dbReference type="CDD" id="cd14339">
    <property type="entry name" value="UBA_SNRK"/>
    <property type="match status" value="1"/>
</dbReference>
<keyword evidence="10" id="KW-0547">Nucleotide-binding</keyword>
<feature type="region of interest" description="Disordered" evidence="20">
    <location>
        <begin position="344"/>
        <end position="415"/>
    </location>
</feature>
<dbReference type="InterPro" id="IPR011009">
    <property type="entry name" value="Kinase-like_dom_sf"/>
</dbReference>
<evidence type="ECO:0000256" key="1">
    <source>
        <dbReference type="ARBA" id="ARBA00001946"/>
    </source>
</evidence>
<dbReference type="GO" id="GO:0005634">
    <property type="term" value="C:nucleus"/>
    <property type="evidence" value="ECO:0007669"/>
    <property type="project" value="UniProtKB-SubCell"/>
</dbReference>
<dbReference type="Proteomes" id="UP000092462">
    <property type="component" value="Unassembled WGS sequence"/>
</dbReference>
<evidence type="ECO:0000256" key="3">
    <source>
        <dbReference type="ARBA" id="ARBA00006692"/>
    </source>
</evidence>
<feature type="compositionally biased region" description="Basic and acidic residues" evidence="20">
    <location>
        <begin position="344"/>
        <end position="354"/>
    </location>
</feature>
<sequence length="880" mass="95973">MHGMATNRVGVYDGKIAGLYDLEETLGSGHFAVVKLARHVFTGEKVAVKVIDKTKLDEVSRAHLFQEVRCMKLVQHPNVVRLYEVIDTQTKLYLILELGDGGDLYDYIMKHEGGLSESLARDYFRQIVRAISYCHQLHVVHRDLKPENVVFFEKLGVVKLTDFGFSNKFCPGQKLETSCGSLAYSAPEILLGDSYDAPAVDIWSLGVILYMLVCGQPPFQEANDSETLTMIMDCKYTMPNHVSMGCRSLISKMLVREPDKRATLHEISLDTWLMEGGPDHGPEYLPLVSREQVSEDDHTLIIQKIVNGKIATKDEILEALDKNEYNHITATYFLLAERKLRAHRQEQAQKRKPELTLPVSGAGRLSPRSRGQGVKRESQEDNDNSHQHLLVPSVNATHLSIPRTPGVEGSQTGRARKCSIVQEDDEEDEISACSGREELSVPLNRRGSRSEGRINIAIQDRIAAESERLKKDMGATGVQQVKKIDGIAGVKVVTSDSSNPMARLGVSAVDRQRRPTDFSCSSSSSSSSSNRPHTAKSGSGIKDARSNSVDQQNYNRTDQEIPAMKVITDSSTITIPISSQGSGQHVELTNVPKYKTMPSPTRGGAGAGGLNEIFEEATDVGSDTSGTTTPRPIQRHNQFTNVRTQSQGGSSATQRRSKFNKTRTASCSSSDASDDDSENRKKRAHKIVDSVTKSTQQRRDSHDDSSDSQDPGNTPASGGSAHNGTHPMVKVTAPTNTAANGQNSTGGGGSSSSTAPSGGQQKAGNGQSVGFRRHRAGRRRASETRLRESQSLNRITEVQESEPPIHHVPPILLATATQPPATTPTSGQKPKGFSARFLQNFRKSEATAPMSSSSSSTQQDPNDNDVEMVLGVELVKALKV</sequence>
<evidence type="ECO:0000256" key="9">
    <source>
        <dbReference type="ARBA" id="ARBA00022723"/>
    </source>
</evidence>
<dbReference type="Gene3D" id="1.10.510.10">
    <property type="entry name" value="Transferase(Phosphotransferase) domain 1"/>
    <property type="match status" value="1"/>
</dbReference>
<dbReference type="VEuPathDB" id="VectorBase:PPAI000127"/>
<feature type="compositionally biased region" description="Polar residues" evidence="20">
    <location>
        <begin position="635"/>
        <end position="654"/>
    </location>
</feature>
<comment type="catalytic activity">
    <reaction evidence="16">
        <text>L-seryl-[protein] + ATP = O-phospho-L-seryl-[protein] + ADP + H(+)</text>
        <dbReference type="Rhea" id="RHEA:17989"/>
        <dbReference type="Rhea" id="RHEA-COMP:9863"/>
        <dbReference type="Rhea" id="RHEA-COMP:11604"/>
        <dbReference type="ChEBI" id="CHEBI:15378"/>
        <dbReference type="ChEBI" id="CHEBI:29999"/>
        <dbReference type="ChEBI" id="CHEBI:30616"/>
        <dbReference type="ChEBI" id="CHEBI:83421"/>
        <dbReference type="ChEBI" id="CHEBI:456216"/>
        <dbReference type="EC" id="2.7.11.1"/>
    </reaction>
</comment>
<dbReference type="PROSITE" id="PS00108">
    <property type="entry name" value="PROTEIN_KINASE_ST"/>
    <property type="match status" value="1"/>
</dbReference>
<dbReference type="Pfam" id="PF00069">
    <property type="entry name" value="Pkinase"/>
    <property type="match status" value="1"/>
</dbReference>
<feature type="region of interest" description="Disordered" evidence="20">
    <location>
        <begin position="503"/>
        <end position="563"/>
    </location>
</feature>
<keyword evidence="13" id="KW-0460">Magnesium</keyword>
<feature type="domain" description="Protein kinase" evidence="21">
    <location>
        <begin position="20"/>
        <end position="273"/>
    </location>
</feature>
<proteinExistence type="inferred from homology"/>
<evidence type="ECO:0000256" key="17">
    <source>
        <dbReference type="ARBA" id="ARBA00054738"/>
    </source>
</evidence>
<dbReference type="InterPro" id="IPR008271">
    <property type="entry name" value="Ser/Thr_kinase_AS"/>
</dbReference>
<dbReference type="InterPro" id="IPR017441">
    <property type="entry name" value="Protein_kinase_ATP_BS"/>
</dbReference>
<evidence type="ECO:0000256" key="14">
    <source>
        <dbReference type="ARBA" id="ARBA00023242"/>
    </source>
</evidence>
<evidence type="ECO:0000256" key="18">
    <source>
        <dbReference type="ARBA" id="ARBA00074971"/>
    </source>
</evidence>
<comment type="similarity">
    <text evidence="3">Belongs to the protein kinase superfamily. CAMK Ser/Thr protein kinase family.</text>
</comment>
<reference evidence="22" key="1">
    <citation type="submission" date="2022-08" db="UniProtKB">
        <authorList>
            <consortium name="EnsemblMetazoa"/>
        </authorList>
    </citation>
    <scope>IDENTIFICATION</scope>
    <source>
        <strain evidence="22">Israel</strain>
    </source>
</reference>